<evidence type="ECO:0000313" key="1">
    <source>
        <dbReference type="EMBL" id="MBB2891144.1"/>
    </source>
</evidence>
<name>A0A839N500_9MICO</name>
<proteinExistence type="predicted"/>
<dbReference type="EMBL" id="JACHVQ010000001">
    <property type="protein sequence ID" value="MBB2891144.1"/>
    <property type="molecule type" value="Genomic_DNA"/>
</dbReference>
<evidence type="ECO:0000313" key="2">
    <source>
        <dbReference type="Proteomes" id="UP000559182"/>
    </source>
</evidence>
<keyword evidence="2" id="KW-1185">Reference proteome</keyword>
<accession>A0A839N500</accession>
<comment type="caution">
    <text evidence="1">The sequence shown here is derived from an EMBL/GenBank/DDBJ whole genome shotgun (WGS) entry which is preliminary data.</text>
</comment>
<gene>
    <name evidence="1" type="ORF">FHU39_001128</name>
</gene>
<organism evidence="1 2">
    <name type="scientific">Flexivirga oryzae</name>
    <dbReference type="NCBI Taxonomy" id="1794944"/>
    <lineage>
        <taxon>Bacteria</taxon>
        <taxon>Bacillati</taxon>
        <taxon>Actinomycetota</taxon>
        <taxon>Actinomycetes</taxon>
        <taxon>Micrococcales</taxon>
        <taxon>Dermacoccaceae</taxon>
        <taxon>Flexivirga</taxon>
    </lineage>
</organism>
<dbReference type="RefSeq" id="WP_183319447.1">
    <property type="nucleotide sequence ID" value="NZ_JACHVQ010000001.1"/>
</dbReference>
<dbReference type="Proteomes" id="UP000559182">
    <property type="component" value="Unassembled WGS sequence"/>
</dbReference>
<dbReference type="AlphaFoldDB" id="A0A839N500"/>
<sequence length="217" mass="22974">MSERAPFDYVDRFDIRIYAGPMPDQPPTEVYTYVSSSSPSGLDVAVWTDDALMAALAPVIRPDRAGGAEAPYALDIHKSRFSWGASGQTVQAMLYVSGAAVTGIVGGAAWDGAKAVWHNLRTAAGVGGAIAPSREDAESLARAELTAAYSAVTAAFTLRSDSVETDSHNWRFEYDGDDGSTYVATVMPGPAVAITRTVDPDVADAPETERCRARRGP</sequence>
<protein>
    <submittedName>
        <fullName evidence="1">Uncharacterized protein</fullName>
    </submittedName>
</protein>
<reference evidence="1 2" key="1">
    <citation type="submission" date="2020-08" db="EMBL/GenBank/DDBJ databases">
        <title>Sequencing the genomes of 1000 actinobacteria strains.</title>
        <authorList>
            <person name="Klenk H.-P."/>
        </authorList>
    </citation>
    <scope>NUCLEOTIDE SEQUENCE [LARGE SCALE GENOMIC DNA]</scope>
    <source>
        <strain evidence="1 2">DSM 105369</strain>
    </source>
</reference>